<evidence type="ECO:0000313" key="4">
    <source>
        <dbReference type="Proteomes" id="UP000307430"/>
    </source>
</evidence>
<dbReference type="PANTHER" id="PTHR45947:SF3">
    <property type="entry name" value="SULFOQUINOVOSYL TRANSFERASE SQD2"/>
    <property type="match status" value="1"/>
</dbReference>
<proteinExistence type="predicted"/>
<keyword evidence="3" id="KW-0808">Transferase</keyword>
<dbReference type="InterPro" id="IPR050194">
    <property type="entry name" value="Glycosyltransferase_grp1"/>
</dbReference>
<feature type="domain" description="Glycosyltransferase subfamily 4-like N-terminal" evidence="2">
    <location>
        <begin position="18"/>
        <end position="197"/>
    </location>
</feature>
<dbReference type="RefSeq" id="WP_138359879.1">
    <property type="nucleotide sequence ID" value="NZ_VCHQ01000007.1"/>
</dbReference>
<name>A0A5R9LKV4_9ENTR</name>
<dbReference type="PANTHER" id="PTHR45947">
    <property type="entry name" value="SULFOQUINOVOSYL TRANSFERASE SQD2"/>
    <property type="match status" value="1"/>
</dbReference>
<dbReference type="AlphaFoldDB" id="A0A5R9LKV4"/>
<reference evidence="3 4" key="1">
    <citation type="submission" date="2019-05" db="EMBL/GenBank/DDBJ databases">
        <title>Genome sequence of Klebsiella sp strain TOUT106.</title>
        <authorList>
            <person name="Rahi P."/>
            <person name="Chaudhari D."/>
        </authorList>
    </citation>
    <scope>NUCLEOTIDE SEQUENCE [LARGE SCALE GENOMIC DNA]</scope>
    <source>
        <strain evidence="3 4">TOUT106</strain>
    </source>
</reference>
<evidence type="ECO:0000313" key="3">
    <source>
        <dbReference type="EMBL" id="TLV21529.1"/>
    </source>
</evidence>
<evidence type="ECO:0000259" key="2">
    <source>
        <dbReference type="Pfam" id="PF13439"/>
    </source>
</evidence>
<comment type="caution">
    <text evidence="3">The sequence shown here is derived from an EMBL/GenBank/DDBJ whole genome shotgun (WGS) entry which is preliminary data.</text>
</comment>
<sequence>MKDKIIIIARSLPMHNSGGLEIVTWDMCKGLSRRGLDIEILTTKFPHGTTVEDTGNINIIEIEDTRQGRYSYNWWRRISSHLENKRGENIHAVISVSAAGYSVLKHKNIFPEAKFIMQAHGTSLDELKTKLKSYSPLRMLKGIKNAVWLIKDIYYYRKFDYIVTIGDAVLHSISSRPYSYFIDLEKVIKIENGVDDELFNFNPNKRDELRSKLGINDDTFVIVSVCRLHEQKGIDNNLRMLKILKKNNQNIKLKYIVVGDGPAKNNLKSLTYDLDVKDIVCFVGDQTRDNIADYLSVADLFLFLTKRIEGLPLNVLEAQCSGLPIILSEHLSFAEGNNMFKVRHDDHIKAANVASKIISNINNSTRSSYINEVNKLSYSTSSYLELINRE</sequence>
<protein>
    <submittedName>
        <fullName evidence="3">Glycosyltransferase family 4 protein</fullName>
    </submittedName>
</protein>
<dbReference type="InterPro" id="IPR001296">
    <property type="entry name" value="Glyco_trans_1"/>
</dbReference>
<dbReference type="EMBL" id="VCHQ01000007">
    <property type="protein sequence ID" value="TLV21529.1"/>
    <property type="molecule type" value="Genomic_DNA"/>
</dbReference>
<dbReference type="Pfam" id="PF13439">
    <property type="entry name" value="Glyco_transf_4"/>
    <property type="match status" value="1"/>
</dbReference>
<dbReference type="Pfam" id="PF00534">
    <property type="entry name" value="Glycos_transf_1"/>
    <property type="match status" value="1"/>
</dbReference>
<dbReference type="CDD" id="cd03801">
    <property type="entry name" value="GT4_PimA-like"/>
    <property type="match status" value="1"/>
</dbReference>
<dbReference type="GO" id="GO:0016758">
    <property type="term" value="F:hexosyltransferase activity"/>
    <property type="evidence" value="ECO:0007669"/>
    <property type="project" value="TreeGrafter"/>
</dbReference>
<evidence type="ECO:0000259" key="1">
    <source>
        <dbReference type="Pfam" id="PF00534"/>
    </source>
</evidence>
<gene>
    <name evidence="3" type="ORF">FE839_05710</name>
</gene>
<accession>A0A5R9LKV4</accession>
<dbReference type="Proteomes" id="UP000307430">
    <property type="component" value="Unassembled WGS sequence"/>
</dbReference>
<keyword evidence="4" id="KW-1185">Reference proteome</keyword>
<dbReference type="SUPFAM" id="SSF53756">
    <property type="entry name" value="UDP-Glycosyltransferase/glycogen phosphorylase"/>
    <property type="match status" value="1"/>
</dbReference>
<dbReference type="Gene3D" id="3.40.50.2000">
    <property type="entry name" value="Glycogen Phosphorylase B"/>
    <property type="match status" value="2"/>
</dbReference>
<organism evidence="3 4">
    <name type="scientific">Klebsiella indica</name>
    <dbReference type="NCBI Taxonomy" id="2582917"/>
    <lineage>
        <taxon>Bacteria</taxon>
        <taxon>Pseudomonadati</taxon>
        <taxon>Pseudomonadota</taxon>
        <taxon>Gammaproteobacteria</taxon>
        <taxon>Enterobacterales</taxon>
        <taxon>Enterobacteriaceae</taxon>
        <taxon>Klebsiella/Raoultella group</taxon>
        <taxon>Klebsiella</taxon>
    </lineage>
</organism>
<feature type="domain" description="Glycosyl transferase family 1" evidence="1">
    <location>
        <begin position="206"/>
        <end position="364"/>
    </location>
</feature>
<dbReference type="InterPro" id="IPR028098">
    <property type="entry name" value="Glyco_trans_4-like_N"/>
</dbReference>